<dbReference type="AlphaFoldDB" id="A0A0U3G1K3"/>
<dbReference type="SUPFAM" id="SSF53187">
    <property type="entry name" value="Zn-dependent exopeptidases"/>
    <property type="match status" value="1"/>
</dbReference>
<dbReference type="GeneID" id="30679683"/>
<evidence type="ECO:0000313" key="2">
    <source>
        <dbReference type="Proteomes" id="UP000060778"/>
    </source>
</evidence>
<proteinExistence type="predicted"/>
<evidence type="ECO:0000313" key="1">
    <source>
        <dbReference type="EMBL" id="ALU12204.1"/>
    </source>
</evidence>
<sequence>MRKLYDLSPRLYENIEKTAEFIKEELSKRGVSYYEVTGKVRLPVYLKCEVFDERVPCKPTGFESGSVEPVAFDTYELFKRDEIPSEAAFLYNSKCPSISTALYTKVPSITVSRKDVRKVWEGSGGEIEVTWKEYPFTEVLVGNLEDPVGTVFIHYDSFGGGSVDNGAAVAITLERITEIDLSKNLIVFSAPDELSDEWPIYWGYGFRHLENEFKDVLERSEVIVAYDSIGLSEPIVTRNLEDLRELLPFRNENFLSKAVGITSDWEKLFEIYHSDLDVPEAVNYSYASSSWEVLKKVLSIQDWSKDQAVFN</sequence>
<dbReference type="RefSeq" id="WP_075049320.1">
    <property type="nucleotide sequence ID" value="NZ_CP006867.1"/>
</dbReference>
<dbReference type="Proteomes" id="UP000060778">
    <property type="component" value="Chromosome"/>
</dbReference>
<keyword evidence="2" id="KW-1185">Reference proteome</keyword>
<evidence type="ECO:0008006" key="3">
    <source>
        <dbReference type="Google" id="ProtNLM"/>
    </source>
</evidence>
<organism evidence="1 2">
    <name type="scientific">Ignicoccus islandicus DSM 13165</name>
    <dbReference type="NCBI Taxonomy" id="940295"/>
    <lineage>
        <taxon>Archaea</taxon>
        <taxon>Thermoproteota</taxon>
        <taxon>Thermoprotei</taxon>
        <taxon>Desulfurococcales</taxon>
        <taxon>Desulfurococcaceae</taxon>
        <taxon>Ignicoccus</taxon>
    </lineage>
</organism>
<reference evidence="1 2" key="1">
    <citation type="submission" date="2013-11" db="EMBL/GenBank/DDBJ databases">
        <title>Comparative genomics of Ignicoccus.</title>
        <authorList>
            <person name="Podar M."/>
        </authorList>
    </citation>
    <scope>NUCLEOTIDE SEQUENCE [LARGE SCALE GENOMIC DNA]</scope>
    <source>
        <strain evidence="1 2">DSM 13165</strain>
    </source>
</reference>
<protein>
    <recommendedName>
        <fullName evidence="3">Peptidase M28 domain-containing protein</fullName>
    </recommendedName>
</protein>
<gene>
    <name evidence="1" type="ORF">EYM_01360</name>
</gene>
<accession>A0A0U3G1K3</accession>
<dbReference type="OrthoDB" id="381859at2157"/>
<dbReference type="KEGG" id="iis:EYM_01360"/>
<dbReference type="EMBL" id="CP006867">
    <property type="protein sequence ID" value="ALU12204.1"/>
    <property type="molecule type" value="Genomic_DNA"/>
</dbReference>
<name>A0A0U3G1K3_9CREN</name>